<feature type="region of interest" description="Disordered" evidence="1">
    <location>
        <begin position="278"/>
        <end position="323"/>
    </location>
</feature>
<organism evidence="2 3">
    <name type="scientific">Ephemerocybe angulata</name>
    <dbReference type="NCBI Taxonomy" id="980116"/>
    <lineage>
        <taxon>Eukaryota</taxon>
        <taxon>Fungi</taxon>
        <taxon>Dikarya</taxon>
        <taxon>Basidiomycota</taxon>
        <taxon>Agaricomycotina</taxon>
        <taxon>Agaricomycetes</taxon>
        <taxon>Agaricomycetidae</taxon>
        <taxon>Agaricales</taxon>
        <taxon>Agaricineae</taxon>
        <taxon>Psathyrellaceae</taxon>
        <taxon>Ephemerocybe</taxon>
    </lineage>
</organism>
<reference evidence="2 3" key="1">
    <citation type="submission" date="2020-07" db="EMBL/GenBank/DDBJ databases">
        <title>Comparative genomics of pyrophilous fungi reveals a link between fire events and developmental genes.</title>
        <authorList>
            <consortium name="DOE Joint Genome Institute"/>
            <person name="Steindorff A.S."/>
            <person name="Carver A."/>
            <person name="Calhoun S."/>
            <person name="Stillman K."/>
            <person name="Liu H."/>
            <person name="Lipzen A."/>
            <person name="Pangilinan J."/>
            <person name="Labutti K."/>
            <person name="Bruns T.D."/>
            <person name="Grigoriev I.V."/>
        </authorList>
    </citation>
    <scope>NUCLEOTIDE SEQUENCE [LARGE SCALE GENOMIC DNA]</scope>
    <source>
        <strain evidence="2 3">CBS 144469</strain>
    </source>
</reference>
<protein>
    <submittedName>
        <fullName evidence="2">Uncharacterized protein</fullName>
    </submittedName>
</protein>
<accession>A0A8H6LSS0</accession>
<evidence type="ECO:0000313" key="2">
    <source>
        <dbReference type="EMBL" id="KAF6742413.1"/>
    </source>
</evidence>
<feature type="region of interest" description="Disordered" evidence="1">
    <location>
        <begin position="242"/>
        <end position="263"/>
    </location>
</feature>
<keyword evidence="3" id="KW-1185">Reference proteome</keyword>
<feature type="region of interest" description="Disordered" evidence="1">
    <location>
        <begin position="1"/>
        <end position="47"/>
    </location>
</feature>
<name>A0A8H6LSS0_9AGAR</name>
<feature type="compositionally biased region" description="Acidic residues" evidence="1">
    <location>
        <begin position="302"/>
        <end position="311"/>
    </location>
</feature>
<sequence length="323" mass="35863">MSLPTDTTGYRSYHGPLDVPDDVDDHASTTSSNGSGPNGGIALSGPETDTFTEIDFWEEMEQLMSDSLRRDSREIERTTDTSSGFLVNLHLDDSDFSEAVFSAIRRLEASTPEAVPSAMATLIHQIQDADEANECARAERLRTASRLFLLDNEAERLVPEPENNAISSDGPVAGPSSERLLFHDSLADTWDPRPTRTARRTPALAQLWAEHSLFEQVLARSREETPVEREAAWLASLRALEGVTTPPSPSGDPEGQNCTPDDEQIDLGLEYYFGSLVEEDEEEQEPCKRHGKGRAHLQCSVMEEEEEEEEEYTGKGKGRSHRQ</sequence>
<comment type="caution">
    <text evidence="2">The sequence shown here is derived from an EMBL/GenBank/DDBJ whole genome shotgun (WGS) entry which is preliminary data.</text>
</comment>
<gene>
    <name evidence="2" type="ORF">DFP72DRAFT_1081950</name>
</gene>
<dbReference type="EMBL" id="JACGCI010000184">
    <property type="protein sequence ID" value="KAF6742413.1"/>
    <property type="molecule type" value="Genomic_DNA"/>
</dbReference>
<dbReference type="AlphaFoldDB" id="A0A8H6LSS0"/>
<feature type="compositionally biased region" description="Polar residues" evidence="1">
    <location>
        <begin position="1"/>
        <end position="10"/>
    </location>
</feature>
<proteinExistence type="predicted"/>
<evidence type="ECO:0000313" key="3">
    <source>
        <dbReference type="Proteomes" id="UP000521943"/>
    </source>
</evidence>
<dbReference type="Proteomes" id="UP000521943">
    <property type="component" value="Unassembled WGS sequence"/>
</dbReference>
<evidence type="ECO:0000256" key="1">
    <source>
        <dbReference type="SAM" id="MobiDB-lite"/>
    </source>
</evidence>